<evidence type="ECO:0000256" key="7">
    <source>
        <dbReference type="ARBA" id="ARBA00023128"/>
    </source>
</evidence>
<evidence type="ECO:0000313" key="11">
    <source>
        <dbReference type="EMBL" id="KAF2863317.1"/>
    </source>
</evidence>
<dbReference type="Proteomes" id="UP000799421">
    <property type="component" value="Unassembled WGS sequence"/>
</dbReference>
<dbReference type="AlphaFoldDB" id="A0A6A7C7V4"/>
<dbReference type="InterPro" id="IPR050355">
    <property type="entry name" value="RCF1"/>
</dbReference>
<comment type="function">
    <text evidence="1">Cytochrome c oxidase subunit which plays a role in assembly of respiratory supercomplexes.</text>
</comment>
<evidence type="ECO:0000256" key="8">
    <source>
        <dbReference type="ARBA" id="ARBA00023136"/>
    </source>
</evidence>
<feature type="transmembrane region" description="Helical" evidence="9">
    <location>
        <begin position="73"/>
        <end position="90"/>
    </location>
</feature>
<evidence type="ECO:0000256" key="5">
    <source>
        <dbReference type="ARBA" id="ARBA00022692"/>
    </source>
</evidence>
<keyword evidence="6 9" id="KW-1133">Transmembrane helix</keyword>
<dbReference type="OrthoDB" id="6604018at2759"/>
<dbReference type="GO" id="GO:0097250">
    <property type="term" value="P:mitochondrial respirasome assembly"/>
    <property type="evidence" value="ECO:0007669"/>
    <property type="project" value="TreeGrafter"/>
</dbReference>
<dbReference type="Gene3D" id="6.10.140.1320">
    <property type="match status" value="1"/>
</dbReference>
<feature type="domain" description="HIG1" evidence="10">
    <location>
        <begin position="10"/>
        <end position="101"/>
    </location>
</feature>
<keyword evidence="7" id="KW-0496">Mitochondrion</keyword>
<evidence type="ECO:0000256" key="6">
    <source>
        <dbReference type="ARBA" id="ARBA00022989"/>
    </source>
</evidence>
<reference evidence="11" key="1">
    <citation type="journal article" date="2020" name="Stud. Mycol.">
        <title>101 Dothideomycetes genomes: a test case for predicting lifestyles and emergence of pathogens.</title>
        <authorList>
            <person name="Haridas S."/>
            <person name="Albert R."/>
            <person name="Binder M."/>
            <person name="Bloem J."/>
            <person name="Labutti K."/>
            <person name="Salamov A."/>
            <person name="Andreopoulos B."/>
            <person name="Baker S."/>
            <person name="Barry K."/>
            <person name="Bills G."/>
            <person name="Bluhm B."/>
            <person name="Cannon C."/>
            <person name="Castanera R."/>
            <person name="Culley D."/>
            <person name="Daum C."/>
            <person name="Ezra D."/>
            <person name="Gonzalez J."/>
            <person name="Henrissat B."/>
            <person name="Kuo A."/>
            <person name="Liang C."/>
            <person name="Lipzen A."/>
            <person name="Lutzoni F."/>
            <person name="Magnuson J."/>
            <person name="Mondo S."/>
            <person name="Nolan M."/>
            <person name="Ohm R."/>
            <person name="Pangilinan J."/>
            <person name="Park H.-J."/>
            <person name="Ramirez L."/>
            <person name="Alfaro M."/>
            <person name="Sun H."/>
            <person name="Tritt A."/>
            <person name="Yoshinaga Y."/>
            <person name="Zwiers L.-H."/>
            <person name="Turgeon B."/>
            <person name="Goodwin S."/>
            <person name="Spatafora J."/>
            <person name="Crous P."/>
            <person name="Grigoriev I."/>
        </authorList>
    </citation>
    <scope>NUCLEOTIDE SEQUENCE</scope>
    <source>
        <strain evidence="11">CBS 480.64</strain>
    </source>
</reference>
<dbReference type="InterPro" id="IPR007667">
    <property type="entry name" value="Hypoxia_induced_domain"/>
</dbReference>
<evidence type="ECO:0000256" key="4">
    <source>
        <dbReference type="ARBA" id="ARBA00011565"/>
    </source>
</evidence>
<protein>
    <recommendedName>
        <fullName evidence="10">HIG1 domain-containing protein</fullName>
    </recommendedName>
</protein>
<keyword evidence="8 9" id="KW-0472">Membrane</keyword>
<evidence type="ECO:0000259" key="10">
    <source>
        <dbReference type="PROSITE" id="PS51503"/>
    </source>
</evidence>
<sequence length="177" mass="21395">MAFPNTAPPPSSFDDLASEYGDETRWMRVRRRIIEEPLIPIGCALTCWALYEASRSIRMGDKHRTNMMFRRRIYAQGFTLLAMVGGSVYWQKDRAKRSQYNELLEDKKRKERHEAWLRELEVREQDEQDFKQLQEKLIQQRVEEKKKEMGKVQSVLEDNEARWRERFRQSVYSSTWR</sequence>
<name>A0A6A7C7V4_9PEZI</name>
<comment type="similarity">
    <text evidence="3">Belongs to the RCF1 family.</text>
</comment>
<evidence type="ECO:0000256" key="1">
    <source>
        <dbReference type="ARBA" id="ARBA00002584"/>
    </source>
</evidence>
<evidence type="ECO:0000256" key="2">
    <source>
        <dbReference type="ARBA" id="ARBA00004325"/>
    </source>
</evidence>
<dbReference type="EMBL" id="MU005961">
    <property type="protein sequence ID" value="KAF2863317.1"/>
    <property type="molecule type" value="Genomic_DNA"/>
</dbReference>
<evidence type="ECO:0000256" key="9">
    <source>
        <dbReference type="SAM" id="Phobius"/>
    </source>
</evidence>
<accession>A0A6A7C7V4</accession>
<proteinExistence type="inferred from homology"/>
<dbReference type="Pfam" id="PF04588">
    <property type="entry name" value="HIG_1_N"/>
    <property type="match status" value="1"/>
</dbReference>
<dbReference type="PROSITE" id="PS51503">
    <property type="entry name" value="HIG1"/>
    <property type="match status" value="1"/>
</dbReference>
<dbReference type="PANTHER" id="PTHR12297:SF3">
    <property type="entry name" value="HIG1 DOMAIN FAMILY MEMBER 1A"/>
    <property type="match status" value="1"/>
</dbReference>
<comment type="subunit">
    <text evidence="4">Associates with the respiratory chain complex III/complex IV supercomplex.</text>
</comment>
<evidence type="ECO:0000313" key="12">
    <source>
        <dbReference type="Proteomes" id="UP000799421"/>
    </source>
</evidence>
<organism evidence="11 12">
    <name type="scientific">Piedraia hortae CBS 480.64</name>
    <dbReference type="NCBI Taxonomy" id="1314780"/>
    <lineage>
        <taxon>Eukaryota</taxon>
        <taxon>Fungi</taxon>
        <taxon>Dikarya</taxon>
        <taxon>Ascomycota</taxon>
        <taxon>Pezizomycotina</taxon>
        <taxon>Dothideomycetes</taxon>
        <taxon>Dothideomycetidae</taxon>
        <taxon>Capnodiales</taxon>
        <taxon>Piedraiaceae</taxon>
        <taxon>Piedraia</taxon>
    </lineage>
</organism>
<dbReference type="PANTHER" id="PTHR12297">
    <property type="entry name" value="HYPOXIA-INDUCBILE GENE 1 HIG1 -RELATED"/>
    <property type="match status" value="1"/>
</dbReference>
<dbReference type="GO" id="GO:0031966">
    <property type="term" value="C:mitochondrial membrane"/>
    <property type="evidence" value="ECO:0007669"/>
    <property type="project" value="UniProtKB-SubCell"/>
</dbReference>
<gene>
    <name evidence="11" type="ORF">K470DRAFT_274564</name>
</gene>
<keyword evidence="12" id="KW-1185">Reference proteome</keyword>
<evidence type="ECO:0000256" key="3">
    <source>
        <dbReference type="ARBA" id="ARBA00009366"/>
    </source>
</evidence>
<keyword evidence="5 9" id="KW-0812">Transmembrane</keyword>
<comment type="subcellular location">
    <subcellularLocation>
        <location evidence="2">Mitochondrion membrane</location>
    </subcellularLocation>
</comment>